<dbReference type="Proteomes" id="UP000799766">
    <property type="component" value="Unassembled WGS sequence"/>
</dbReference>
<reference evidence="3" key="1">
    <citation type="journal article" date="2020" name="Stud. Mycol.">
        <title>101 Dothideomycetes genomes: a test case for predicting lifestyles and emergence of pathogens.</title>
        <authorList>
            <person name="Haridas S."/>
            <person name="Albert R."/>
            <person name="Binder M."/>
            <person name="Bloem J."/>
            <person name="Labutti K."/>
            <person name="Salamov A."/>
            <person name="Andreopoulos B."/>
            <person name="Baker S."/>
            <person name="Barry K."/>
            <person name="Bills G."/>
            <person name="Bluhm B."/>
            <person name="Cannon C."/>
            <person name="Castanera R."/>
            <person name="Culley D."/>
            <person name="Daum C."/>
            <person name="Ezra D."/>
            <person name="Gonzalez J."/>
            <person name="Henrissat B."/>
            <person name="Kuo A."/>
            <person name="Liang C."/>
            <person name="Lipzen A."/>
            <person name="Lutzoni F."/>
            <person name="Magnuson J."/>
            <person name="Mondo S."/>
            <person name="Nolan M."/>
            <person name="Ohm R."/>
            <person name="Pangilinan J."/>
            <person name="Park H.-J."/>
            <person name="Ramirez L."/>
            <person name="Alfaro M."/>
            <person name="Sun H."/>
            <person name="Tritt A."/>
            <person name="Yoshinaga Y."/>
            <person name="Zwiers L.-H."/>
            <person name="Turgeon B."/>
            <person name="Goodwin S."/>
            <person name="Spatafora J."/>
            <person name="Crous P."/>
            <person name="Grigoriev I."/>
        </authorList>
    </citation>
    <scope>NUCLEOTIDE SEQUENCE</scope>
    <source>
        <strain evidence="3">ATCC 16933</strain>
    </source>
</reference>
<name>A0A6A6P2I8_9PEZI</name>
<evidence type="ECO:0000256" key="1">
    <source>
        <dbReference type="SAM" id="MobiDB-lite"/>
    </source>
</evidence>
<protein>
    <submittedName>
        <fullName evidence="3">Uncharacterized protein</fullName>
    </submittedName>
</protein>
<dbReference type="AlphaFoldDB" id="A0A6A6P2I8"/>
<evidence type="ECO:0000313" key="3">
    <source>
        <dbReference type="EMBL" id="KAF2457988.1"/>
    </source>
</evidence>
<accession>A0A6A6P2I8</accession>
<keyword evidence="2" id="KW-0812">Transmembrane</keyword>
<evidence type="ECO:0000313" key="4">
    <source>
        <dbReference type="Proteomes" id="UP000799766"/>
    </source>
</evidence>
<organism evidence="3 4">
    <name type="scientific">Lineolata rhizophorae</name>
    <dbReference type="NCBI Taxonomy" id="578093"/>
    <lineage>
        <taxon>Eukaryota</taxon>
        <taxon>Fungi</taxon>
        <taxon>Dikarya</taxon>
        <taxon>Ascomycota</taxon>
        <taxon>Pezizomycotina</taxon>
        <taxon>Dothideomycetes</taxon>
        <taxon>Dothideomycetes incertae sedis</taxon>
        <taxon>Lineolatales</taxon>
        <taxon>Lineolataceae</taxon>
        <taxon>Lineolata</taxon>
    </lineage>
</organism>
<proteinExistence type="predicted"/>
<keyword evidence="2" id="KW-0472">Membrane</keyword>
<feature type="transmembrane region" description="Helical" evidence="2">
    <location>
        <begin position="23"/>
        <end position="44"/>
    </location>
</feature>
<keyword evidence="4" id="KW-1185">Reference proteome</keyword>
<keyword evidence="2" id="KW-1133">Transmembrane helix</keyword>
<sequence>MALANTCANCAEASGAPCGQAGSWLLCFALLCPAFALLCFALLVRLPRRPIVGRPITSPSYLPGSDWRPPCCGTCAERRLRAYRPPLRASGRPHNCLKLRARDSPVVPHSLADPPSGVPAALDAGGVGMGPSGPPPGA</sequence>
<gene>
    <name evidence="3" type="ORF">BDY21DRAFT_20902</name>
</gene>
<dbReference type="EMBL" id="MU001679">
    <property type="protein sequence ID" value="KAF2457988.1"/>
    <property type="molecule type" value="Genomic_DNA"/>
</dbReference>
<feature type="region of interest" description="Disordered" evidence="1">
    <location>
        <begin position="107"/>
        <end position="138"/>
    </location>
</feature>
<evidence type="ECO:0000256" key="2">
    <source>
        <dbReference type="SAM" id="Phobius"/>
    </source>
</evidence>